<dbReference type="AlphaFoldDB" id="A0A5J4X6R3"/>
<dbReference type="OrthoDB" id="440760at2759"/>
<dbReference type="SUPFAM" id="SSF50249">
    <property type="entry name" value="Nucleic acid-binding proteins"/>
    <property type="match status" value="1"/>
</dbReference>
<proteinExistence type="predicted"/>
<dbReference type="PANTHER" id="PTHR12686:SF8">
    <property type="entry name" value="EXOSOME COMPLEX COMPONENT CSL4"/>
    <property type="match status" value="1"/>
</dbReference>
<reference evidence="6 7" key="1">
    <citation type="submission" date="2019-03" db="EMBL/GenBank/DDBJ databases">
        <title>Single cell metagenomics reveals metabolic interactions within the superorganism composed of flagellate Streblomastix strix and complex community of Bacteroidetes bacteria on its surface.</title>
        <authorList>
            <person name="Treitli S.C."/>
            <person name="Kolisko M."/>
            <person name="Husnik F."/>
            <person name="Keeling P."/>
            <person name="Hampl V."/>
        </authorList>
    </citation>
    <scope>NUCLEOTIDE SEQUENCE [LARGE SCALE GENOMIC DNA]</scope>
    <source>
        <strain evidence="6">ST1C</strain>
    </source>
</reference>
<comment type="caution">
    <text evidence="6">The sequence shown here is derived from an EMBL/GenBank/DDBJ whole genome shotgun (WGS) entry which is preliminary data.</text>
</comment>
<evidence type="ECO:0000256" key="2">
    <source>
        <dbReference type="ARBA" id="ARBA00022490"/>
    </source>
</evidence>
<keyword evidence="2" id="KW-0963">Cytoplasm</keyword>
<protein>
    <submittedName>
        <fullName evidence="6">Putative exosome complex component CSL4</fullName>
    </submittedName>
</protein>
<accession>A0A5J4X6R3</accession>
<dbReference type="InterPro" id="IPR012340">
    <property type="entry name" value="NA-bd_OB-fold"/>
</dbReference>
<comment type="subcellular location">
    <subcellularLocation>
        <location evidence="1">Nucleus</location>
        <location evidence="1">Nucleolus</location>
    </subcellularLocation>
</comment>
<dbReference type="InterPro" id="IPR039771">
    <property type="entry name" value="Csl4"/>
</dbReference>
<feature type="domain" description="Exosome complex component N-terminal" evidence="5">
    <location>
        <begin position="5"/>
        <end position="41"/>
    </location>
</feature>
<dbReference type="GO" id="GO:0005730">
    <property type="term" value="C:nucleolus"/>
    <property type="evidence" value="ECO:0007669"/>
    <property type="project" value="UniProtKB-SubCell"/>
</dbReference>
<keyword evidence="3" id="KW-0271">Exosome</keyword>
<evidence type="ECO:0000256" key="3">
    <source>
        <dbReference type="ARBA" id="ARBA00022835"/>
    </source>
</evidence>
<dbReference type="Gene3D" id="2.40.50.140">
    <property type="entry name" value="Nucleic acid-binding proteins"/>
    <property type="match status" value="1"/>
</dbReference>
<dbReference type="Proteomes" id="UP000324800">
    <property type="component" value="Unassembled WGS sequence"/>
</dbReference>
<dbReference type="Pfam" id="PF14382">
    <property type="entry name" value="ECR1_N"/>
    <property type="match status" value="1"/>
</dbReference>
<evidence type="ECO:0000259" key="5">
    <source>
        <dbReference type="Pfam" id="PF14382"/>
    </source>
</evidence>
<dbReference type="PANTHER" id="PTHR12686">
    <property type="entry name" value="3'-5' EXORIBONUCLEASE CSL4-RELATED"/>
    <property type="match status" value="1"/>
</dbReference>
<sequence length="192" mass="21196">MEGNFVIPGQKIGQSNDYLGLGGTYTKDGQIFSSLSGLLEIKHNETGLPQLTVVRKGGNIMVPSIGAVVLCRAVKITKYYAQCLILSINEILCEHEPFPALIRKQDVRMIDIDKIEIQNSFRPGDLIRAKVISLGDSRFFFLKTNEVGLGVVYAISDSGNPLIPISYNEMIDTSTGNREFRKVAKLKSTNTK</sequence>
<evidence type="ECO:0000313" key="7">
    <source>
        <dbReference type="Proteomes" id="UP000324800"/>
    </source>
</evidence>
<evidence type="ECO:0000256" key="1">
    <source>
        <dbReference type="ARBA" id="ARBA00004604"/>
    </source>
</evidence>
<dbReference type="SUPFAM" id="SSF110324">
    <property type="entry name" value="Ribosomal L27 protein-like"/>
    <property type="match status" value="1"/>
</dbReference>
<dbReference type="InterPro" id="IPR019495">
    <property type="entry name" value="EXOSC1_C"/>
</dbReference>
<name>A0A5J4X6R3_9EUKA</name>
<dbReference type="GO" id="GO:0005737">
    <property type="term" value="C:cytoplasm"/>
    <property type="evidence" value="ECO:0007669"/>
    <property type="project" value="TreeGrafter"/>
</dbReference>
<gene>
    <name evidence="6" type="ORF">EZS28_001603</name>
</gene>
<dbReference type="GO" id="GO:0000176">
    <property type="term" value="C:nuclear exosome (RNase complex)"/>
    <property type="evidence" value="ECO:0007669"/>
    <property type="project" value="TreeGrafter"/>
</dbReference>
<feature type="domain" description="Exosome complex component CSL4 C-terminal" evidence="4">
    <location>
        <begin position="95"/>
        <end position="134"/>
    </location>
</feature>
<evidence type="ECO:0000313" key="6">
    <source>
        <dbReference type="EMBL" id="KAA6402864.1"/>
    </source>
</evidence>
<dbReference type="GO" id="GO:0003723">
    <property type="term" value="F:RNA binding"/>
    <property type="evidence" value="ECO:0007669"/>
    <property type="project" value="InterPro"/>
</dbReference>
<dbReference type="InterPro" id="IPR025721">
    <property type="entry name" value="Exosome_cplx_N_dom"/>
</dbReference>
<evidence type="ECO:0000259" key="4">
    <source>
        <dbReference type="Pfam" id="PF10447"/>
    </source>
</evidence>
<dbReference type="Gene3D" id="2.40.50.100">
    <property type="match status" value="1"/>
</dbReference>
<organism evidence="6 7">
    <name type="scientific">Streblomastix strix</name>
    <dbReference type="NCBI Taxonomy" id="222440"/>
    <lineage>
        <taxon>Eukaryota</taxon>
        <taxon>Metamonada</taxon>
        <taxon>Preaxostyla</taxon>
        <taxon>Oxymonadida</taxon>
        <taxon>Streblomastigidae</taxon>
        <taxon>Streblomastix</taxon>
    </lineage>
</organism>
<dbReference type="EMBL" id="SNRW01000171">
    <property type="protein sequence ID" value="KAA6402864.1"/>
    <property type="molecule type" value="Genomic_DNA"/>
</dbReference>
<dbReference type="GO" id="GO:0006396">
    <property type="term" value="P:RNA processing"/>
    <property type="evidence" value="ECO:0007669"/>
    <property type="project" value="InterPro"/>
</dbReference>
<dbReference type="Pfam" id="PF10447">
    <property type="entry name" value="EXOSC1"/>
    <property type="match status" value="1"/>
</dbReference>